<gene>
    <name evidence="2" type="ORF">NESM_000049300</name>
</gene>
<sequence>MLQRYLLPAGAPLQARAYGTVLSACGVQYQRGGFHNRGDGAHSGGGGGGGGRGGRAPHQQRYQERGGMHGDRDSFSREGGGGYGGYENRGHGYVNRRPDDGGYGHDNAGQQHQQQQRYDDRSARHGGQQQGYGNRRQSYDEGGQGYSDRRQGYDNRQRGRGGGRQHDRGAAEFAPRRGKEQYLAQDADALMKTKQELKRVKSLKERGAIMKEGRRLLRRVRVDPSTQDERSVAIVVNCAAAFQAPGNLDGVASALQWMRSNIRGISPQNVALFTNALGVTEPPNVRQVVVNEVMPAVQSVMRDMTPVEVVMVLQAFQRLFITENEKLQIELLAQLEPCISTMPIPVLSTLASVLSRHPMRKQDNDRWKRIVQATLSRCVASPEIVHSKEAVVLVCAVTGLETSQEVVCKLLTRVTETAKFHTDEQVGELLSAITDIRQANNEPTPALTEAIEALHRALMERLEKVSSFVRFGSASRIWQYVNACDGELSSTVEDNICTGLISAITFSNPRYPAVCRVLRDLAKHKLRSTEILHACATYLAGVRPPRSLKTDSPHEIEVPDDDGDRDGVRAAALDALNSRFLGSLTEARIALEDAFALNGVPPCEAVTKTLPENLIRHVDTAPPEQLLRAVESILLAPADCLYRNKAHDQAILAAARKRVTSDPESMRSTLTRADVEGFEQRTSGVPGAQEFVQVLGKCVAE</sequence>
<dbReference type="InterPro" id="IPR016024">
    <property type="entry name" value="ARM-type_fold"/>
</dbReference>
<dbReference type="SUPFAM" id="SSF48371">
    <property type="entry name" value="ARM repeat"/>
    <property type="match status" value="1"/>
</dbReference>
<feature type="compositionally biased region" description="Basic and acidic residues" evidence="1">
    <location>
        <begin position="164"/>
        <end position="177"/>
    </location>
</feature>
<accession>A0AAW0F435</accession>
<name>A0AAW0F435_9TRYP</name>
<feature type="compositionally biased region" description="Gly residues" evidence="1">
    <location>
        <begin position="78"/>
        <end position="87"/>
    </location>
</feature>
<reference evidence="2 3" key="1">
    <citation type="journal article" date="2021" name="MBio">
        <title>A New Model Trypanosomatid, Novymonas esmeraldas: Genomic Perception of Its 'Candidatus Pandoraea novymonadis' Endosymbiont.</title>
        <authorList>
            <person name="Zakharova A."/>
            <person name="Saura A."/>
            <person name="Butenko A."/>
            <person name="Podesvova L."/>
            <person name="Warmusova S."/>
            <person name="Kostygov A.Y."/>
            <person name="Nenarokova A."/>
            <person name="Lukes J."/>
            <person name="Opperdoes F.R."/>
            <person name="Yurchenko V."/>
        </authorList>
    </citation>
    <scope>NUCLEOTIDE SEQUENCE [LARGE SCALE GENOMIC DNA]</scope>
    <source>
        <strain evidence="2 3">E262AT.01</strain>
    </source>
</reference>
<feature type="region of interest" description="Disordered" evidence="1">
    <location>
        <begin position="36"/>
        <end position="177"/>
    </location>
</feature>
<dbReference type="AlphaFoldDB" id="A0AAW0F435"/>
<organism evidence="2 3">
    <name type="scientific">Novymonas esmeraldas</name>
    <dbReference type="NCBI Taxonomy" id="1808958"/>
    <lineage>
        <taxon>Eukaryota</taxon>
        <taxon>Discoba</taxon>
        <taxon>Euglenozoa</taxon>
        <taxon>Kinetoplastea</taxon>
        <taxon>Metakinetoplastina</taxon>
        <taxon>Trypanosomatida</taxon>
        <taxon>Trypanosomatidae</taxon>
        <taxon>Novymonas</taxon>
    </lineage>
</organism>
<evidence type="ECO:0000313" key="2">
    <source>
        <dbReference type="EMBL" id="KAK7200000.1"/>
    </source>
</evidence>
<comment type="caution">
    <text evidence="2">The sequence shown here is derived from an EMBL/GenBank/DDBJ whole genome shotgun (WGS) entry which is preliminary data.</text>
</comment>
<feature type="compositionally biased region" description="Basic and acidic residues" evidence="1">
    <location>
        <begin position="147"/>
        <end position="157"/>
    </location>
</feature>
<feature type="compositionally biased region" description="Gly residues" evidence="1">
    <location>
        <begin position="41"/>
        <end position="54"/>
    </location>
</feature>
<evidence type="ECO:0000313" key="3">
    <source>
        <dbReference type="Proteomes" id="UP001430356"/>
    </source>
</evidence>
<dbReference type="EMBL" id="JAECZO010000002">
    <property type="protein sequence ID" value="KAK7200000.1"/>
    <property type="molecule type" value="Genomic_DNA"/>
</dbReference>
<evidence type="ECO:0000256" key="1">
    <source>
        <dbReference type="SAM" id="MobiDB-lite"/>
    </source>
</evidence>
<dbReference type="Proteomes" id="UP001430356">
    <property type="component" value="Unassembled WGS sequence"/>
</dbReference>
<keyword evidence="3" id="KW-1185">Reference proteome</keyword>
<feature type="compositionally biased region" description="Low complexity" evidence="1">
    <location>
        <begin position="125"/>
        <end position="136"/>
    </location>
</feature>
<feature type="compositionally biased region" description="Basic and acidic residues" evidence="1">
    <location>
        <begin position="61"/>
        <end position="76"/>
    </location>
</feature>
<protein>
    <submittedName>
        <fullName evidence="2">Mitochondrial oligo-U binding protein TBRGG1</fullName>
    </submittedName>
</protein>
<proteinExistence type="predicted"/>